<feature type="region of interest" description="Disordered" evidence="1">
    <location>
        <begin position="1"/>
        <end position="47"/>
    </location>
</feature>
<dbReference type="AlphaFoldDB" id="A0AAD4LLY7"/>
<keyword evidence="2" id="KW-1133">Transmembrane helix</keyword>
<dbReference type="EMBL" id="JAKELL010000012">
    <property type="protein sequence ID" value="KAH8995400.1"/>
    <property type="molecule type" value="Genomic_DNA"/>
</dbReference>
<feature type="transmembrane region" description="Helical" evidence="2">
    <location>
        <begin position="161"/>
        <end position="183"/>
    </location>
</feature>
<gene>
    <name evidence="3" type="ORF">EDB92DRAFT_1814706</name>
</gene>
<feature type="compositionally biased region" description="Polar residues" evidence="1">
    <location>
        <begin position="1"/>
        <end position="10"/>
    </location>
</feature>
<sequence length="206" mass="22692">MSHSGLSCSSRKGPDDARVWVQERGELRSSPISQTPRPRSLAARTRRVQKSWVITDVNAAGSESPAASMWMSRSNTLSSLATLEGRSQGTTQAAPHRTVRSLRCSALETPCHTRGGRGGQIDRPMDGLEVRLDHAQDVHRDVQGIWNVKRSESDLGFLSPLFSSSAIFVFAFLFKGCNGVGVIKRRRGRRNHGMPLDDKPLSDRGR</sequence>
<reference evidence="3" key="1">
    <citation type="submission" date="2022-01" db="EMBL/GenBank/DDBJ databases">
        <title>Comparative genomics reveals a dynamic genome evolution in the ectomycorrhizal milk-cap (Lactarius) mushrooms.</title>
        <authorList>
            <consortium name="DOE Joint Genome Institute"/>
            <person name="Lebreton A."/>
            <person name="Tang N."/>
            <person name="Kuo A."/>
            <person name="LaButti K."/>
            <person name="Drula E."/>
            <person name="Barry K."/>
            <person name="Clum A."/>
            <person name="Lipzen A."/>
            <person name="Mousain D."/>
            <person name="Ng V."/>
            <person name="Wang R."/>
            <person name="Wang X."/>
            <person name="Dai Y."/>
            <person name="Henrissat B."/>
            <person name="Grigoriev I.V."/>
            <person name="Guerin-Laguette A."/>
            <person name="Yu F."/>
            <person name="Martin F.M."/>
        </authorList>
    </citation>
    <scope>NUCLEOTIDE SEQUENCE</scope>
    <source>
        <strain evidence="3">QP</strain>
    </source>
</reference>
<comment type="caution">
    <text evidence="3">The sequence shown here is derived from an EMBL/GenBank/DDBJ whole genome shotgun (WGS) entry which is preliminary data.</text>
</comment>
<accession>A0AAD4LLY7</accession>
<proteinExistence type="predicted"/>
<keyword evidence="4" id="KW-1185">Reference proteome</keyword>
<evidence type="ECO:0000313" key="4">
    <source>
        <dbReference type="Proteomes" id="UP001201163"/>
    </source>
</evidence>
<dbReference type="Proteomes" id="UP001201163">
    <property type="component" value="Unassembled WGS sequence"/>
</dbReference>
<feature type="compositionally biased region" description="Basic and acidic residues" evidence="1">
    <location>
        <begin position="12"/>
        <end position="27"/>
    </location>
</feature>
<organism evidence="3 4">
    <name type="scientific">Lactarius akahatsu</name>
    <dbReference type="NCBI Taxonomy" id="416441"/>
    <lineage>
        <taxon>Eukaryota</taxon>
        <taxon>Fungi</taxon>
        <taxon>Dikarya</taxon>
        <taxon>Basidiomycota</taxon>
        <taxon>Agaricomycotina</taxon>
        <taxon>Agaricomycetes</taxon>
        <taxon>Russulales</taxon>
        <taxon>Russulaceae</taxon>
        <taxon>Lactarius</taxon>
    </lineage>
</organism>
<name>A0AAD4LLY7_9AGAM</name>
<evidence type="ECO:0000313" key="3">
    <source>
        <dbReference type="EMBL" id="KAH8995400.1"/>
    </source>
</evidence>
<keyword evidence="2" id="KW-0472">Membrane</keyword>
<protein>
    <submittedName>
        <fullName evidence="3">Uncharacterized protein</fullName>
    </submittedName>
</protein>
<evidence type="ECO:0000256" key="1">
    <source>
        <dbReference type="SAM" id="MobiDB-lite"/>
    </source>
</evidence>
<evidence type="ECO:0000256" key="2">
    <source>
        <dbReference type="SAM" id="Phobius"/>
    </source>
</evidence>
<keyword evidence="2" id="KW-0812">Transmembrane</keyword>